<comment type="caution">
    <text evidence="1">The sequence shown here is derived from an EMBL/GenBank/DDBJ whole genome shotgun (WGS) entry which is preliminary data.</text>
</comment>
<evidence type="ECO:0000313" key="1">
    <source>
        <dbReference type="EMBL" id="GAH65423.1"/>
    </source>
</evidence>
<gene>
    <name evidence="1" type="ORF">S03H2_40860</name>
</gene>
<accession>X1J6N6</accession>
<reference evidence="1" key="1">
    <citation type="journal article" date="2014" name="Front. Microbiol.">
        <title>High frequency of phylogenetically diverse reductive dehalogenase-homologous genes in deep subseafloor sedimentary metagenomes.</title>
        <authorList>
            <person name="Kawai M."/>
            <person name="Futagami T."/>
            <person name="Toyoda A."/>
            <person name="Takaki Y."/>
            <person name="Nishi S."/>
            <person name="Hori S."/>
            <person name="Arai W."/>
            <person name="Tsubouchi T."/>
            <person name="Morono Y."/>
            <person name="Uchiyama I."/>
            <person name="Ito T."/>
            <person name="Fujiyama A."/>
            <person name="Inagaki F."/>
            <person name="Takami H."/>
        </authorList>
    </citation>
    <scope>NUCLEOTIDE SEQUENCE</scope>
    <source>
        <strain evidence="1">Expedition CK06-06</strain>
    </source>
</reference>
<organism evidence="1">
    <name type="scientific">marine sediment metagenome</name>
    <dbReference type="NCBI Taxonomy" id="412755"/>
    <lineage>
        <taxon>unclassified sequences</taxon>
        <taxon>metagenomes</taxon>
        <taxon>ecological metagenomes</taxon>
    </lineage>
</organism>
<dbReference type="EMBL" id="BARU01025352">
    <property type="protein sequence ID" value="GAH65423.1"/>
    <property type="molecule type" value="Genomic_DNA"/>
</dbReference>
<protein>
    <submittedName>
        <fullName evidence="1">Uncharacterized protein</fullName>
    </submittedName>
</protein>
<feature type="non-terminal residue" evidence="1">
    <location>
        <position position="1"/>
    </location>
</feature>
<dbReference type="AlphaFoldDB" id="X1J6N6"/>
<name>X1J6N6_9ZZZZ</name>
<sequence>RPEYIFVDGADQFNILTMPASHLYQPLIVSKEVAEKVRLEGVILVNVKCGYSLNTKGISHHTSYPERELYPSKVPLSSHGFEYPITSIKIELVEETTTAGLRLVDSVIMTSESESFDDFYHVEFGNIYFTKDFDTLVIANLQEYNELINEGKMSATSKKYYRLTLTFDMIVADSDSEEHTQMALTQASAYAIMDYMNQYTFARTTAEMIGEIAYTETLTLISSAISAVAIYFGSWAVAGLKTLITEGGKALAKQVMAMSWKTVLLGVLQVGVG</sequence>
<feature type="non-terminal residue" evidence="1">
    <location>
        <position position="273"/>
    </location>
</feature>
<proteinExistence type="predicted"/>